<name>X1D1E6_9ZZZZ</name>
<comment type="caution">
    <text evidence="1">The sequence shown here is derived from an EMBL/GenBank/DDBJ whole genome shotgun (WGS) entry which is preliminary data.</text>
</comment>
<organism evidence="1">
    <name type="scientific">marine sediment metagenome</name>
    <dbReference type="NCBI Taxonomy" id="412755"/>
    <lineage>
        <taxon>unclassified sequences</taxon>
        <taxon>metagenomes</taxon>
        <taxon>ecological metagenomes</taxon>
    </lineage>
</organism>
<accession>X1D1E6</accession>
<sequence length="91" mass="10518">MKKIKDLAPHEKEILSSEYLREELIQQRLADAVAHSWKKHNEKIVENLGGLEGIQNICKQLEEHGLTPEQAEKMTPEEFGVFLTEHDIEVK</sequence>
<dbReference type="EMBL" id="BART01039506">
    <property type="protein sequence ID" value="GAH14636.1"/>
    <property type="molecule type" value="Genomic_DNA"/>
</dbReference>
<proteinExistence type="predicted"/>
<dbReference type="AlphaFoldDB" id="X1D1E6"/>
<gene>
    <name evidence="1" type="ORF">S01H4_64897</name>
</gene>
<reference evidence="1" key="1">
    <citation type="journal article" date="2014" name="Front. Microbiol.">
        <title>High frequency of phylogenetically diverse reductive dehalogenase-homologous genes in deep subseafloor sedimentary metagenomes.</title>
        <authorList>
            <person name="Kawai M."/>
            <person name="Futagami T."/>
            <person name="Toyoda A."/>
            <person name="Takaki Y."/>
            <person name="Nishi S."/>
            <person name="Hori S."/>
            <person name="Arai W."/>
            <person name="Tsubouchi T."/>
            <person name="Morono Y."/>
            <person name="Uchiyama I."/>
            <person name="Ito T."/>
            <person name="Fujiyama A."/>
            <person name="Inagaki F."/>
            <person name="Takami H."/>
        </authorList>
    </citation>
    <scope>NUCLEOTIDE SEQUENCE</scope>
    <source>
        <strain evidence="1">Expedition CK06-06</strain>
    </source>
</reference>
<protein>
    <submittedName>
        <fullName evidence="1">Uncharacterized protein</fullName>
    </submittedName>
</protein>
<evidence type="ECO:0000313" key="1">
    <source>
        <dbReference type="EMBL" id="GAH14636.1"/>
    </source>
</evidence>